<reference evidence="12" key="1">
    <citation type="submission" date="2025-08" db="UniProtKB">
        <authorList>
            <consortium name="Ensembl"/>
        </authorList>
    </citation>
    <scope>IDENTIFICATION</scope>
</reference>
<evidence type="ECO:0000256" key="7">
    <source>
        <dbReference type="ARBA" id="ARBA00022840"/>
    </source>
</evidence>
<name>A0A8C9EWL2_PAVCR</name>
<organism evidence="12 13">
    <name type="scientific">Pavo cristatus</name>
    <name type="common">Indian peafowl</name>
    <name type="synonym">Blue peafowl</name>
    <dbReference type="NCBI Taxonomy" id="9049"/>
    <lineage>
        <taxon>Eukaryota</taxon>
        <taxon>Metazoa</taxon>
        <taxon>Chordata</taxon>
        <taxon>Craniata</taxon>
        <taxon>Vertebrata</taxon>
        <taxon>Euteleostomi</taxon>
        <taxon>Archelosauria</taxon>
        <taxon>Archosauria</taxon>
        <taxon>Dinosauria</taxon>
        <taxon>Saurischia</taxon>
        <taxon>Theropoda</taxon>
        <taxon>Coelurosauria</taxon>
        <taxon>Aves</taxon>
        <taxon>Neognathae</taxon>
        <taxon>Galloanserae</taxon>
        <taxon>Galliformes</taxon>
        <taxon>Phasianidae</taxon>
        <taxon>Phasianinae</taxon>
        <taxon>Pavo</taxon>
    </lineage>
</organism>
<evidence type="ECO:0000259" key="11">
    <source>
        <dbReference type="PROSITE" id="PS50011"/>
    </source>
</evidence>
<dbReference type="Gene3D" id="3.30.200.20">
    <property type="entry name" value="Phosphorylase Kinase, domain 1"/>
    <property type="match status" value="1"/>
</dbReference>
<dbReference type="InterPro" id="IPR051131">
    <property type="entry name" value="NEK_Ser/Thr_kinase_NIMA"/>
</dbReference>
<comment type="catalytic activity">
    <reaction evidence="8">
        <text>L-threonyl-[protein] + ATP = O-phospho-L-threonyl-[protein] + ADP + H(+)</text>
        <dbReference type="Rhea" id="RHEA:46608"/>
        <dbReference type="Rhea" id="RHEA-COMP:11060"/>
        <dbReference type="Rhea" id="RHEA-COMP:11605"/>
        <dbReference type="ChEBI" id="CHEBI:15378"/>
        <dbReference type="ChEBI" id="CHEBI:30013"/>
        <dbReference type="ChEBI" id="CHEBI:30616"/>
        <dbReference type="ChEBI" id="CHEBI:61977"/>
        <dbReference type="ChEBI" id="CHEBI:456216"/>
        <dbReference type="EC" id="2.7.11.1"/>
    </reaction>
</comment>
<dbReference type="SUPFAM" id="SSF56112">
    <property type="entry name" value="Protein kinase-like (PK-like)"/>
    <property type="match status" value="1"/>
</dbReference>
<dbReference type="AlphaFoldDB" id="A0A8C9EWL2"/>
<dbReference type="InterPro" id="IPR011009">
    <property type="entry name" value="Kinase-like_dom_sf"/>
</dbReference>
<evidence type="ECO:0000256" key="6">
    <source>
        <dbReference type="ARBA" id="ARBA00022777"/>
    </source>
</evidence>
<keyword evidence="7 10" id="KW-0067">ATP-binding</keyword>
<accession>A0A8C9EWL2</accession>
<evidence type="ECO:0000256" key="2">
    <source>
        <dbReference type="ARBA" id="ARBA00012513"/>
    </source>
</evidence>
<evidence type="ECO:0000256" key="10">
    <source>
        <dbReference type="PROSITE-ProRule" id="PRU10141"/>
    </source>
</evidence>
<keyword evidence="13" id="KW-1185">Reference proteome</keyword>
<dbReference type="PANTHER" id="PTHR44899">
    <property type="entry name" value="CAMK FAMILY PROTEIN KINASE"/>
    <property type="match status" value="1"/>
</dbReference>
<dbReference type="PROSITE" id="PS00107">
    <property type="entry name" value="PROTEIN_KINASE_ATP"/>
    <property type="match status" value="1"/>
</dbReference>
<feature type="domain" description="Protein kinase" evidence="11">
    <location>
        <begin position="4"/>
        <end position="240"/>
    </location>
</feature>
<evidence type="ECO:0000256" key="1">
    <source>
        <dbReference type="ARBA" id="ARBA00010886"/>
    </source>
</evidence>
<sequence length="402" mass="46790">MDRYEILKKIGEGSFGKIFLAKTKVDNEQCVIKEIDLTKMPVKEKEASQKEVILLAKMKHANIVTFYASLQEGNKLYIVMEYCDGGDLMKRINMQHGVLFEEDQVKQFLLLFQNIFLSSNGKVAKLGDFGIARQLNNTTEFAYTCVGTPYYLSPEICENRPYNNKTDIWSLGCVLYELCALKHPFEGNSLHQLVLKICRGYFHPVSPNYSYDLRMLISQLFKISPRDRPSISSILRKPFLQKLVLRHLPPEVSTLNCCLPREKCPQSSRFKMAERPENIRVHGHYGHYYDKLDNLQRKINACYDLSHINQRAEEYCKLKGQIAPPPPPPEWPAEYLQRRFEAQQYKIKVEKQLGLRPSSADPYHDQMQMQNISEGHLKMHQQDTSRKNEMKEQVKKIFFLVA</sequence>
<evidence type="ECO:0000313" key="12">
    <source>
        <dbReference type="Ensembl" id="ENSPSTP00000006052.1"/>
    </source>
</evidence>
<evidence type="ECO:0000256" key="3">
    <source>
        <dbReference type="ARBA" id="ARBA00022527"/>
    </source>
</evidence>
<keyword evidence="5 10" id="KW-0547">Nucleotide-binding</keyword>
<dbReference type="FunFam" id="3.30.200.20:FF:000097">
    <property type="entry name" value="Probable serine/threonine-protein kinase nek1"/>
    <property type="match status" value="1"/>
</dbReference>
<keyword evidence="6" id="KW-0418">Kinase</keyword>
<comment type="catalytic activity">
    <reaction evidence="9">
        <text>L-seryl-[protein] + ATP = O-phospho-L-seryl-[protein] + ADP + H(+)</text>
        <dbReference type="Rhea" id="RHEA:17989"/>
        <dbReference type="Rhea" id="RHEA-COMP:9863"/>
        <dbReference type="Rhea" id="RHEA-COMP:11604"/>
        <dbReference type="ChEBI" id="CHEBI:15378"/>
        <dbReference type="ChEBI" id="CHEBI:29999"/>
        <dbReference type="ChEBI" id="CHEBI:30616"/>
        <dbReference type="ChEBI" id="CHEBI:83421"/>
        <dbReference type="ChEBI" id="CHEBI:456216"/>
        <dbReference type="EC" id="2.7.11.1"/>
    </reaction>
</comment>
<reference evidence="12" key="2">
    <citation type="submission" date="2025-09" db="UniProtKB">
        <authorList>
            <consortium name="Ensembl"/>
        </authorList>
    </citation>
    <scope>IDENTIFICATION</scope>
</reference>
<evidence type="ECO:0000256" key="8">
    <source>
        <dbReference type="ARBA" id="ARBA00047899"/>
    </source>
</evidence>
<dbReference type="InterPro" id="IPR017441">
    <property type="entry name" value="Protein_kinase_ATP_BS"/>
</dbReference>
<feature type="binding site" evidence="10">
    <location>
        <position position="43"/>
    </location>
    <ligand>
        <name>ATP</name>
        <dbReference type="ChEBI" id="CHEBI:30616"/>
    </ligand>
</feature>
<dbReference type="Gene3D" id="1.10.510.10">
    <property type="entry name" value="Transferase(Phosphotransferase) domain 1"/>
    <property type="match status" value="1"/>
</dbReference>
<dbReference type="InterPro" id="IPR000719">
    <property type="entry name" value="Prot_kinase_dom"/>
</dbReference>
<protein>
    <recommendedName>
        <fullName evidence="2">non-specific serine/threonine protein kinase</fullName>
        <ecNumber evidence="2">2.7.11.1</ecNumber>
    </recommendedName>
</protein>
<evidence type="ECO:0000256" key="5">
    <source>
        <dbReference type="ARBA" id="ARBA00022741"/>
    </source>
</evidence>
<evidence type="ECO:0000256" key="4">
    <source>
        <dbReference type="ARBA" id="ARBA00022679"/>
    </source>
</evidence>
<keyword evidence="3" id="KW-0723">Serine/threonine-protein kinase</keyword>
<dbReference type="GO" id="GO:0004674">
    <property type="term" value="F:protein serine/threonine kinase activity"/>
    <property type="evidence" value="ECO:0007669"/>
    <property type="project" value="UniProtKB-KW"/>
</dbReference>
<dbReference type="PROSITE" id="PS50011">
    <property type="entry name" value="PROTEIN_KINASE_DOM"/>
    <property type="match status" value="1"/>
</dbReference>
<evidence type="ECO:0000313" key="13">
    <source>
        <dbReference type="Proteomes" id="UP000694428"/>
    </source>
</evidence>
<evidence type="ECO:0000256" key="9">
    <source>
        <dbReference type="ARBA" id="ARBA00048679"/>
    </source>
</evidence>
<dbReference type="GO" id="GO:0005524">
    <property type="term" value="F:ATP binding"/>
    <property type="evidence" value="ECO:0007669"/>
    <property type="project" value="UniProtKB-UniRule"/>
</dbReference>
<comment type="similarity">
    <text evidence="1">Belongs to the protein kinase superfamily. NEK Ser/Thr protein kinase family. NIMA subfamily.</text>
</comment>
<proteinExistence type="inferred from homology"/>
<dbReference type="Proteomes" id="UP000694428">
    <property type="component" value="Unplaced"/>
</dbReference>
<keyword evidence="4" id="KW-0808">Transferase</keyword>
<dbReference type="EC" id="2.7.11.1" evidence="2"/>
<dbReference type="Pfam" id="PF00069">
    <property type="entry name" value="Pkinase"/>
    <property type="match status" value="2"/>
</dbReference>
<dbReference type="Ensembl" id="ENSPSTT00000006351.1">
    <property type="protein sequence ID" value="ENSPSTP00000006052.1"/>
    <property type="gene ID" value="ENSPSTG00000004283.1"/>
</dbReference>
<dbReference type="PANTHER" id="PTHR44899:SF1">
    <property type="entry name" value="SERINE_THREONINE-PROTEIN KINASE NEK5"/>
    <property type="match status" value="1"/>
</dbReference>